<dbReference type="EMBL" id="QDEB01085606">
    <property type="protein sequence ID" value="RZC33803.1"/>
    <property type="molecule type" value="Genomic_DNA"/>
</dbReference>
<protein>
    <recommendedName>
        <fullName evidence="4">7tm 6 domain containing protein</fullName>
    </recommendedName>
</protein>
<feature type="transmembrane region" description="Helical" evidence="1">
    <location>
        <begin position="139"/>
        <end position="166"/>
    </location>
</feature>
<sequence>MYASKLSRRIGIFFCSFLTTTAIICGFVFFRNLNKAFLSKYSLLAVGSSIGFCSYLVVFTSQTQYLQLMNNMFSIFWPLQNLSRENFNHITQITQLVKYFAYITVFMSFVSSTAGLPWFGDEYDIMLPVKMYTDILGTWATPFLVIYYVSVYHIGFTIICNSFVLIHVSLHFKFQYFLLSKHLEQLQNEPELLNVTTRN</sequence>
<keyword evidence="3" id="KW-1185">Reference proteome</keyword>
<gene>
    <name evidence="2" type="ORF">BDFB_012032</name>
</gene>
<name>A0A482VM94_ASBVE</name>
<feature type="transmembrane region" description="Helical" evidence="1">
    <location>
        <begin position="99"/>
        <end position="119"/>
    </location>
</feature>
<keyword evidence="1" id="KW-0812">Transmembrane</keyword>
<comment type="caution">
    <text evidence="2">The sequence shown here is derived from an EMBL/GenBank/DDBJ whole genome shotgun (WGS) entry which is preliminary data.</text>
</comment>
<organism evidence="2 3">
    <name type="scientific">Asbolus verrucosus</name>
    <name type="common">Desert ironclad beetle</name>
    <dbReference type="NCBI Taxonomy" id="1661398"/>
    <lineage>
        <taxon>Eukaryota</taxon>
        <taxon>Metazoa</taxon>
        <taxon>Ecdysozoa</taxon>
        <taxon>Arthropoda</taxon>
        <taxon>Hexapoda</taxon>
        <taxon>Insecta</taxon>
        <taxon>Pterygota</taxon>
        <taxon>Neoptera</taxon>
        <taxon>Endopterygota</taxon>
        <taxon>Coleoptera</taxon>
        <taxon>Polyphaga</taxon>
        <taxon>Cucujiformia</taxon>
        <taxon>Tenebrionidae</taxon>
        <taxon>Pimeliinae</taxon>
        <taxon>Asbolus</taxon>
    </lineage>
</organism>
<accession>A0A482VM94</accession>
<dbReference type="OrthoDB" id="6765088at2759"/>
<feature type="transmembrane region" description="Helical" evidence="1">
    <location>
        <begin position="42"/>
        <end position="59"/>
    </location>
</feature>
<dbReference type="Proteomes" id="UP000292052">
    <property type="component" value="Unassembled WGS sequence"/>
</dbReference>
<reference evidence="2 3" key="1">
    <citation type="submission" date="2017-03" db="EMBL/GenBank/DDBJ databases">
        <title>Genome of the blue death feigning beetle - Asbolus verrucosus.</title>
        <authorList>
            <person name="Rider S.D."/>
        </authorList>
    </citation>
    <scope>NUCLEOTIDE SEQUENCE [LARGE SCALE GENOMIC DNA]</scope>
    <source>
        <strain evidence="2">Butters</strain>
        <tissue evidence="2">Head and leg muscle</tissue>
    </source>
</reference>
<evidence type="ECO:0008006" key="4">
    <source>
        <dbReference type="Google" id="ProtNLM"/>
    </source>
</evidence>
<keyword evidence="1" id="KW-0472">Membrane</keyword>
<evidence type="ECO:0000313" key="2">
    <source>
        <dbReference type="EMBL" id="RZC33803.1"/>
    </source>
</evidence>
<feature type="transmembrane region" description="Helical" evidence="1">
    <location>
        <begin position="12"/>
        <end position="30"/>
    </location>
</feature>
<proteinExistence type="predicted"/>
<evidence type="ECO:0000313" key="3">
    <source>
        <dbReference type="Proteomes" id="UP000292052"/>
    </source>
</evidence>
<evidence type="ECO:0000256" key="1">
    <source>
        <dbReference type="SAM" id="Phobius"/>
    </source>
</evidence>
<dbReference type="AlphaFoldDB" id="A0A482VM94"/>
<keyword evidence="1" id="KW-1133">Transmembrane helix</keyword>